<dbReference type="InterPro" id="IPR000198">
    <property type="entry name" value="RhoGAP_dom"/>
</dbReference>
<gene>
    <name evidence="3" type="ORF">NBR_LOCUS10281</name>
</gene>
<proteinExistence type="predicted"/>
<feature type="compositionally biased region" description="Low complexity" evidence="1">
    <location>
        <begin position="343"/>
        <end position="359"/>
    </location>
</feature>
<feature type="compositionally biased region" description="Polar residues" evidence="1">
    <location>
        <begin position="697"/>
        <end position="712"/>
    </location>
</feature>
<name>A0A0N4Y3B1_NIPBR</name>
<dbReference type="SUPFAM" id="SSF48350">
    <property type="entry name" value="GTPase activation domain, GAP"/>
    <property type="match status" value="1"/>
</dbReference>
<feature type="compositionally biased region" description="Polar residues" evidence="1">
    <location>
        <begin position="504"/>
        <end position="521"/>
    </location>
</feature>
<dbReference type="Pfam" id="PF00620">
    <property type="entry name" value="RhoGAP"/>
    <property type="match status" value="1"/>
</dbReference>
<feature type="domain" description="Rho-GAP" evidence="2">
    <location>
        <begin position="53"/>
        <end position="272"/>
    </location>
</feature>
<dbReference type="SMART" id="SM00324">
    <property type="entry name" value="RhoGAP"/>
    <property type="match status" value="1"/>
</dbReference>
<sequence length="896" mass="99620">MSSASYVFKQRLLEIAIIKKRSFLQATVCPTWYGLSETEDENMVYSVDIVLPVSIEDDGRRGTTKVKLEKVPLFLVNAFNFINKHGLDCEGLFRREGNASRLNQNNFSVYLGSADIPSNFTIHDVCTMVKRFFRDLKEPLLPSGGLRKALLDLARRCTDNQVTRREFCSVFEPDYEATRRNYYCSLNLAHIGTLGYLMRQLQGIARHASRHQMDASNLATVFAPTLFREDKERAKRKERRGSQEDLLTTVRGDTKLQISAVTLLITHADWIGVSTNCYMTSGQHHRSNSAVPSPRQPFMQSIANLKDPTPPSERKSSHGGNGHACPPPLVDRKASLKTERTTSKSSSGRRSSSAFRGIIHGIGGRLLRRSPSQDRQRRDSMKTERRASSPAVVVSTERVNGEWARASLQRRPSPRYLLFADTSPRRSSPENTQGHTTRSREALPPGPRPSRSRQGTSSTAAKTHSHHSSSQVLRDNPVSMLGEEHFNPSYREHHERSRRRHTTPVKTSTALRRNQPNTRHSGLQLPKRRATVMNARDQEKENLHSGTVSESNSCEDVGESSAVEYATESAIDILSQKGHESRMRRARRNQRRELSSILQDSTFETSTFHDAEKKEHDLDRVRKVSVGCSPIIFPSVAGDSKRLGSAIVGETVVVTPAALSFSGDEEKLPTDIPLTPPPPISSAPPEPFYSKPKDSPTKTVVSRQIISKRTQPPSSPPRSGEGAGDQPSEIPAPSMSSSFNEAKLMAPTKTLRSNSYNEGSECLPTSMSLDEAFVESKEMKDLILNSESEEDMERNFDRRLHFRPSVAFLQNQGIVRERVNHFRQLGNTMSVPLEPISGRSSGLSSRSSLGTGSLMGDEEFVKPTAPPVTHSLNMGGVRRNSAAAFSNVQLSSSPSK</sequence>
<evidence type="ECO:0000313" key="5">
    <source>
        <dbReference type="WBParaSite" id="NBR_0001028001-mRNA-1"/>
    </source>
</evidence>
<evidence type="ECO:0000259" key="2">
    <source>
        <dbReference type="PROSITE" id="PS50238"/>
    </source>
</evidence>
<dbReference type="EMBL" id="UYSL01020285">
    <property type="protein sequence ID" value="VDL73870.1"/>
    <property type="molecule type" value="Genomic_DNA"/>
</dbReference>
<dbReference type="GO" id="GO:0007165">
    <property type="term" value="P:signal transduction"/>
    <property type="evidence" value="ECO:0007669"/>
    <property type="project" value="InterPro"/>
</dbReference>
<dbReference type="InterPro" id="IPR042869">
    <property type="entry name" value="ARHGAP11A/B"/>
</dbReference>
<accession>A0A0N4Y3B1</accession>
<dbReference type="WBParaSite" id="NBR_0001028001-mRNA-1">
    <property type="protein sequence ID" value="NBR_0001028001-mRNA-1"/>
    <property type="gene ID" value="NBR_0001028001"/>
</dbReference>
<dbReference type="STRING" id="27835.A0A0N4Y3B1"/>
<dbReference type="InterPro" id="IPR008936">
    <property type="entry name" value="Rho_GTPase_activation_prot"/>
</dbReference>
<keyword evidence="4" id="KW-1185">Reference proteome</keyword>
<feature type="compositionally biased region" description="Low complexity" evidence="1">
    <location>
        <begin position="452"/>
        <end position="462"/>
    </location>
</feature>
<feature type="compositionally biased region" description="Basic and acidic residues" evidence="1">
    <location>
        <begin position="330"/>
        <end position="342"/>
    </location>
</feature>
<feature type="region of interest" description="Disordered" evidence="1">
    <location>
        <begin position="662"/>
        <end position="736"/>
    </location>
</feature>
<dbReference type="GO" id="GO:0005096">
    <property type="term" value="F:GTPase activator activity"/>
    <property type="evidence" value="ECO:0007669"/>
    <property type="project" value="TreeGrafter"/>
</dbReference>
<reference evidence="3 4" key="2">
    <citation type="submission" date="2018-11" db="EMBL/GenBank/DDBJ databases">
        <authorList>
            <consortium name="Pathogen Informatics"/>
        </authorList>
    </citation>
    <scope>NUCLEOTIDE SEQUENCE [LARGE SCALE GENOMIC DNA]</scope>
</reference>
<feature type="compositionally biased region" description="Basic and acidic residues" evidence="1">
    <location>
        <begin position="482"/>
        <end position="495"/>
    </location>
</feature>
<evidence type="ECO:0000313" key="3">
    <source>
        <dbReference type="EMBL" id="VDL73870.1"/>
    </source>
</evidence>
<organism evidence="5">
    <name type="scientific">Nippostrongylus brasiliensis</name>
    <name type="common">Rat hookworm</name>
    <dbReference type="NCBI Taxonomy" id="27835"/>
    <lineage>
        <taxon>Eukaryota</taxon>
        <taxon>Metazoa</taxon>
        <taxon>Ecdysozoa</taxon>
        <taxon>Nematoda</taxon>
        <taxon>Chromadorea</taxon>
        <taxon>Rhabditida</taxon>
        <taxon>Rhabditina</taxon>
        <taxon>Rhabditomorpha</taxon>
        <taxon>Strongyloidea</taxon>
        <taxon>Heligmosomidae</taxon>
        <taxon>Nippostrongylus</taxon>
    </lineage>
</organism>
<feature type="compositionally biased region" description="Basic and acidic residues" evidence="1">
    <location>
        <begin position="371"/>
        <end position="387"/>
    </location>
</feature>
<feature type="region of interest" description="Disordered" evidence="1">
    <location>
        <begin position="301"/>
        <end position="395"/>
    </location>
</feature>
<feature type="compositionally biased region" description="Pro residues" evidence="1">
    <location>
        <begin position="674"/>
        <end position="687"/>
    </location>
</feature>
<dbReference type="Proteomes" id="UP000271162">
    <property type="component" value="Unassembled WGS sequence"/>
</dbReference>
<feature type="compositionally biased region" description="Low complexity" evidence="1">
    <location>
        <begin position="837"/>
        <end position="854"/>
    </location>
</feature>
<dbReference type="OMA" id="CTTHDVC"/>
<dbReference type="AlphaFoldDB" id="A0A0N4Y3B1"/>
<feature type="region of interest" description="Disordered" evidence="1">
    <location>
        <begin position="836"/>
        <end position="875"/>
    </location>
</feature>
<dbReference type="PANTHER" id="PTHR15670">
    <property type="entry name" value="RHO GTPASE ACTIVATING PROTEIN 11A"/>
    <property type="match status" value="1"/>
</dbReference>
<protein>
    <submittedName>
        <fullName evidence="5">Rho-GAP domain-containing protein</fullName>
    </submittedName>
</protein>
<evidence type="ECO:0000256" key="1">
    <source>
        <dbReference type="SAM" id="MobiDB-lite"/>
    </source>
</evidence>
<feature type="region of interest" description="Disordered" evidence="1">
    <location>
        <begin position="414"/>
        <end position="523"/>
    </location>
</feature>
<dbReference type="PROSITE" id="PS50238">
    <property type="entry name" value="RHOGAP"/>
    <property type="match status" value="1"/>
</dbReference>
<reference evidence="5" key="1">
    <citation type="submission" date="2016-04" db="UniProtKB">
        <authorList>
            <consortium name="WormBaseParasite"/>
        </authorList>
    </citation>
    <scope>IDENTIFICATION</scope>
</reference>
<dbReference type="Gene3D" id="1.10.555.10">
    <property type="entry name" value="Rho GTPase activation protein"/>
    <property type="match status" value="1"/>
</dbReference>
<dbReference type="CDD" id="cd00159">
    <property type="entry name" value="RhoGAP"/>
    <property type="match status" value="1"/>
</dbReference>
<evidence type="ECO:0000313" key="4">
    <source>
        <dbReference type="Proteomes" id="UP000271162"/>
    </source>
</evidence>
<dbReference type="PANTHER" id="PTHR15670:SF4">
    <property type="entry name" value="RHO GTPASE-ACTIVATING PROTEIN 11A"/>
    <property type="match status" value="1"/>
</dbReference>